<dbReference type="AlphaFoldDB" id="A0A8S4G5D6"/>
<dbReference type="InterPro" id="IPR011009">
    <property type="entry name" value="Kinase-like_dom_sf"/>
</dbReference>
<evidence type="ECO:0000256" key="1">
    <source>
        <dbReference type="ARBA" id="ARBA00022527"/>
    </source>
</evidence>
<evidence type="ECO:0000313" key="7">
    <source>
        <dbReference type="Proteomes" id="UP000653454"/>
    </source>
</evidence>
<dbReference type="PANTHER" id="PTHR24058">
    <property type="entry name" value="DUAL SPECIFICITY PROTEIN KINASE"/>
    <property type="match status" value="1"/>
</dbReference>
<keyword evidence="7" id="KW-1185">Reference proteome</keyword>
<keyword evidence="5" id="KW-0067">ATP-binding</keyword>
<dbReference type="GO" id="GO:0005524">
    <property type="term" value="F:ATP binding"/>
    <property type="evidence" value="ECO:0007669"/>
    <property type="project" value="UniProtKB-KW"/>
</dbReference>
<dbReference type="Proteomes" id="UP000653454">
    <property type="component" value="Unassembled WGS sequence"/>
</dbReference>
<evidence type="ECO:0000256" key="2">
    <source>
        <dbReference type="ARBA" id="ARBA00022679"/>
    </source>
</evidence>
<evidence type="ECO:0000256" key="3">
    <source>
        <dbReference type="ARBA" id="ARBA00022741"/>
    </source>
</evidence>
<dbReference type="SUPFAM" id="SSF56112">
    <property type="entry name" value="Protein kinase-like (PK-like)"/>
    <property type="match status" value="2"/>
</dbReference>
<dbReference type="GO" id="GO:0004674">
    <property type="term" value="F:protein serine/threonine kinase activity"/>
    <property type="evidence" value="ECO:0007669"/>
    <property type="project" value="UniProtKB-KW"/>
</dbReference>
<proteinExistence type="predicted"/>
<keyword evidence="1" id="KW-0723">Serine/threonine-protein kinase</keyword>
<gene>
    <name evidence="6" type="ORF">PLXY2_LOCUS12457</name>
</gene>
<comment type="caution">
    <text evidence="6">The sequence shown here is derived from an EMBL/GenBank/DDBJ whole genome shotgun (WGS) entry which is preliminary data.</text>
</comment>
<reference evidence="6" key="1">
    <citation type="submission" date="2020-11" db="EMBL/GenBank/DDBJ databases">
        <authorList>
            <person name="Whiteford S."/>
        </authorList>
    </citation>
    <scope>NUCLEOTIDE SEQUENCE</scope>
</reference>
<protein>
    <submittedName>
        <fullName evidence="6">(diamondback moth) hypothetical protein</fullName>
    </submittedName>
</protein>
<accession>A0A8S4G5D6</accession>
<organism evidence="6 7">
    <name type="scientific">Plutella xylostella</name>
    <name type="common">Diamondback moth</name>
    <name type="synonym">Plutella maculipennis</name>
    <dbReference type="NCBI Taxonomy" id="51655"/>
    <lineage>
        <taxon>Eukaryota</taxon>
        <taxon>Metazoa</taxon>
        <taxon>Ecdysozoa</taxon>
        <taxon>Arthropoda</taxon>
        <taxon>Hexapoda</taxon>
        <taxon>Insecta</taxon>
        <taxon>Pterygota</taxon>
        <taxon>Neoptera</taxon>
        <taxon>Endopterygota</taxon>
        <taxon>Lepidoptera</taxon>
        <taxon>Glossata</taxon>
        <taxon>Ditrysia</taxon>
        <taxon>Yponomeutoidea</taxon>
        <taxon>Plutellidae</taxon>
        <taxon>Plutella</taxon>
    </lineage>
</organism>
<keyword evidence="2" id="KW-0808">Transferase</keyword>
<dbReference type="Gene3D" id="1.10.510.10">
    <property type="entry name" value="Transferase(Phosphotransferase) domain 1"/>
    <property type="match status" value="2"/>
</dbReference>
<name>A0A8S4G5D6_PLUXY</name>
<dbReference type="EMBL" id="CAJHNJ030000074">
    <property type="protein sequence ID" value="CAG9134172.1"/>
    <property type="molecule type" value="Genomic_DNA"/>
</dbReference>
<evidence type="ECO:0000256" key="4">
    <source>
        <dbReference type="ARBA" id="ARBA00022777"/>
    </source>
</evidence>
<evidence type="ECO:0000313" key="6">
    <source>
        <dbReference type="EMBL" id="CAG9134172.1"/>
    </source>
</evidence>
<evidence type="ECO:0000256" key="5">
    <source>
        <dbReference type="ARBA" id="ARBA00022840"/>
    </source>
</evidence>
<dbReference type="InterPro" id="IPR050494">
    <property type="entry name" value="Ser_Thr_dual-spec_kinase"/>
</dbReference>
<keyword evidence="3" id="KW-0547">Nucleotide-binding</keyword>
<keyword evidence="4" id="KW-0418">Kinase</keyword>
<sequence length="124" mass="14107">MRKGCPTRTYTICYTYSSRSHHYIRRVLLCLSYNTAVDVWSCGCVLAELHLRSPLLPAATDTQQLQRIFRRVVHLVGSPEVLLCLSYNTAVDVWSCGCVLAELHLRSPLLPAATDTQQLQRIFR</sequence>